<dbReference type="OrthoDB" id="9799482at2"/>
<dbReference type="RefSeq" id="WP_052740601.1">
    <property type="nucleotide sequence ID" value="NZ_CAUERS010000056.1"/>
</dbReference>
<accession>A0A0M2NH28</accession>
<evidence type="ECO:0000313" key="6">
    <source>
        <dbReference type="Proteomes" id="UP000034076"/>
    </source>
</evidence>
<dbReference type="STRING" id="270498.CHK_2747"/>
<keyword evidence="3" id="KW-0804">Transcription</keyword>
<dbReference type="CDD" id="cd07377">
    <property type="entry name" value="WHTH_GntR"/>
    <property type="match status" value="1"/>
</dbReference>
<dbReference type="PATRIC" id="fig|270498.16.peg.2288"/>
<feature type="domain" description="HTH gntR-type" evidence="4">
    <location>
        <begin position="10"/>
        <end position="78"/>
    </location>
</feature>
<dbReference type="PANTHER" id="PTHR43537:SF5">
    <property type="entry name" value="UXU OPERON TRANSCRIPTIONAL REGULATOR"/>
    <property type="match status" value="1"/>
</dbReference>
<dbReference type="Gene3D" id="1.20.120.530">
    <property type="entry name" value="GntR ligand-binding domain-like"/>
    <property type="match status" value="1"/>
</dbReference>
<organism evidence="5 6">
    <name type="scientific">Christensenella hongkongensis</name>
    <dbReference type="NCBI Taxonomy" id="270498"/>
    <lineage>
        <taxon>Bacteria</taxon>
        <taxon>Bacillati</taxon>
        <taxon>Bacillota</taxon>
        <taxon>Clostridia</taxon>
        <taxon>Christensenellales</taxon>
        <taxon>Christensenellaceae</taxon>
        <taxon>Christensenella</taxon>
    </lineage>
</organism>
<name>A0A0M2NH28_9FIRM</name>
<evidence type="ECO:0000259" key="4">
    <source>
        <dbReference type="PROSITE" id="PS50949"/>
    </source>
</evidence>
<dbReference type="PROSITE" id="PS50949">
    <property type="entry name" value="HTH_GNTR"/>
    <property type="match status" value="1"/>
</dbReference>
<evidence type="ECO:0000256" key="3">
    <source>
        <dbReference type="ARBA" id="ARBA00023163"/>
    </source>
</evidence>
<proteinExistence type="predicted"/>
<evidence type="ECO:0000256" key="1">
    <source>
        <dbReference type="ARBA" id="ARBA00023015"/>
    </source>
</evidence>
<keyword evidence="2" id="KW-0238">DNA-binding</keyword>
<dbReference type="InterPro" id="IPR000524">
    <property type="entry name" value="Tscrpt_reg_HTH_GntR"/>
</dbReference>
<evidence type="ECO:0000256" key="2">
    <source>
        <dbReference type="ARBA" id="ARBA00023125"/>
    </source>
</evidence>
<dbReference type="PRINTS" id="PR00035">
    <property type="entry name" value="HTHGNTR"/>
</dbReference>
<dbReference type="GO" id="GO:0003677">
    <property type="term" value="F:DNA binding"/>
    <property type="evidence" value="ECO:0007669"/>
    <property type="project" value="UniProtKB-KW"/>
</dbReference>
<keyword evidence="1" id="KW-0805">Transcription regulation</keyword>
<dbReference type="InterPro" id="IPR011711">
    <property type="entry name" value="GntR_C"/>
</dbReference>
<dbReference type="InterPro" id="IPR036388">
    <property type="entry name" value="WH-like_DNA-bd_sf"/>
</dbReference>
<dbReference type="SMART" id="SM00345">
    <property type="entry name" value="HTH_GNTR"/>
    <property type="match status" value="1"/>
</dbReference>
<dbReference type="InterPro" id="IPR036390">
    <property type="entry name" value="WH_DNA-bd_sf"/>
</dbReference>
<dbReference type="PANTHER" id="PTHR43537">
    <property type="entry name" value="TRANSCRIPTIONAL REGULATOR, GNTR FAMILY"/>
    <property type="match status" value="1"/>
</dbReference>
<keyword evidence="6" id="KW-1185">Reference proteome</keyword>
<dbReference type="InterPro" id="IPR008920">
    <property type="entry name" value="TF_FadR/GntR_C"/>
</dbReference>
<dbReference type="EMBL" id="LAYJ01000123">
    <property type="protein sequence ID" value="KKI49727.1"/>
    <property type="molecule type" value="Genomic_DNA"/>
</dbReference>
<dbReference type="AlphaFoldDB" id="A0A0M2NH28"/>
<dbReference type="Gene3D" id="1.10.10.10">
    <property type="entry name" value="Winged helix-like DNA-binding domain superfamily/Winged helix DNA-binding domain"/>
    <property type="match status" value="1"/>
</dbReference>
<sequence length="239" mass="26797">MPILEPLKKTRLYEDIIDQLLELIKNGSLKPGDRLPSERQLAEELHVSRTAIREALRSMESLGYLDSKVGGGTYIRSVTLDNVISPFSVMLSQDEKLIRELIHVRELLETEAASLAAKNITPEYADRLLKSIENMRKEIKKGKSGINGDDEFHNLIAEIAQNSALSLICELCSELLTKSREATMDLPDQPAKTLEDHTRIAHAIIEGSSVNASKLMRQHLRKAQKNLDNATMKKTAKEN</sequence>
<dbReference type="GO" id="GO:0003700">
    <property type="term" value="F:DNA-binding transcription factor activity"/>
    <property type="evidence" value="ECO:0007669"/>
    <property type="project" value="InterPro"/>
</dbReference>
<reference evidence="5 6" key="1">
    <citation type="submission" date="2015-04" db="EMBL/GenBank/DDBJ databases">
        <title>Draft genome sequence of bacteremic isolate Catabacter hongkongensis type strain HKU16T.</title>
        <authorList>
            <person name="Lau S.K."/>
            <person name="Teng J.L."/>
            <person name="Huang Y."/>
            <person name="Curreem S.O."/>
            <person name="Tsui S.K."/>
            <person name="Woo P.C."/>
        </authorList>
    </citation>
    <scope>NUCLEOTIDE SEQUENCE [LARGE SCALE GENOMIC DNA]</scope>
    <source>
        <strain evidence="5 6">HKU16</strain>
    </source>
</reference>
<protein>
    <submittedName>
        <fullName evidence="5">Transcriptional regulator, GntR family</fullName>
    </submittedName>
</protein>
<dbReference type="SUPFAM" id="SSF46785">
    <property type="entry name" value="Winged helix' DNA-binding domain"/>
    <property type="match status" value="1"/>
</dbReference>
<evidence type="ECO:0000313" key="5">
    <source>
        <dbReference type="EMBL" id="KKI49727.1"/>
    </source>
</evidence>
<dbReference type="Pfam" id="PF07729">
    <property type="entry name" value="FCD"/>
    <property type="match status" value="1"/>
</dbReference>
<dbReference type="SMART" id="SM00895">
    <property type="entry name" value="FCD"/>
    <property type="match status" value="1"/>
</dbReference>
<dbReference type="Proteomes" id="UP000034076">
    <property type="component" value="Unassembled WGS sequence"/>
</dbReference>
<comment type="caution">
    <text evidence="5">The sequence shown here is derived from an EMBL/GenBank/DDBJ whole genome shotgun (WGS) entry which is preliminary data.</text>
</comment>
<dbReference type="SUPFAM" id="SSF48008">
    <property type="entry name" value="GntR ligand-binding domain-like"/>
    <property type="match status" value="1"/>
</dbReference>
<gene>
    <name evidence="5" type="ORF">CHK_2747</name>
</gene>
<dbReference type="Pfam" id="PF00392">
    <property type="entry name" value="GntR"/>
    <property type="match status" value="1"/>
</dbReference>